<dbReference type="InterPro" id="IPR024542">
    <property type="entry name" value="YkvP_N"/>
</dbReference>
<evidence type="ECO:0000259" key="1">
    <source>
        <dbReference type="Pfam" id="PF12996"/>
    </source>
</evidence>
<dbReference type="Pfam" id="PF12996">
    <property type="entry name" value="DUF3880"/>
    <property type="match status" value="1"/>
</dbReference>
<evidence type="ECO:0000259" key="2">
    <source>
        <dbReference type="Pfam" id="PF13524"/>
    </source>
</evidence>
<dbReference type="Proteomes" id="UP001519287">
    <property type="component" value="Unassembled WGS sequence"/>
</dbReference>
<dbReference type="InterPro" id="IPR055259">
    <property type="entry name" value="YkvP/CgeB_Glyco_trans-like"/>
</dbReference>
<gene>
    <name evidence="3" type="ORF">J2Z66_000778</name>
</gene>
<dbReference type="SUPFAM" id="SSF53756">
    <property type="entry name" value="UDP-Glycosyltransferase/glycogen phosphorylase"/>
    <property type="match status" value="1"/>
</dbReference>
<dbReference type="Pfam" id="PF13524">
    <property type="entry name" value="Glyco_trans_1_2"/>
    <property type="match status" value="1"/>
</dbReference>
<keyword evidence="4" id="KW-1185">Reference proteome</keyword>
<comment type="caution">
    <text evidence="3">The sequence shown here is derived from an EMBL/GenBank/DDBJ whole genome shotgun (WGS) entry which is preliminary data.</text>
</comment>
<reference evidence="3 4" key="1">
    <citation type="submission" date="2021-03" db="EMBL/GenBank/DDBJ databases">
        <title>Genomic Encyclopedia of Type Strains, Phase IV (KMG-IV): sequencing the most valuable type-strain genomes for metagenomic binning, comparative biology and taxonomic classification.</title>
        <authorList>
            <person name="Goeker M."/>
        </authorList>
    </citation>
    <scope>NUCLEOTIDE SEQUENCE [LARGE SCALE GENOMIC DNA]</scope>
    <source>
        <strain evidence="3 4">DSM 26048</strain>
    </source>
</reference>
<dbReference type="RefSeq" id="WP_209970016.1">
    <property type="nucleotide sequence ID" value="NZ_JAGGLB010000002.1"/>
</dbReference>
<feature type="domain" description="Spore protein YkvP/CgeB glycosyl transferase-like" evidence="2">
    <location>
        <begin position="177"/>
        <end position="320"/>
    </location>
</feature>
<evidence type="ECO:0000313" key="4">
    <source>
        <dbReference type="Proteomes" id="UP001519287"/>
    </source>
</evidence>
<organism evidence="3 4">
    <name type="scientific">Paenibacillus eucommiae</name>
    <dbReference type="NCBI Taxonomy" id="1355755"/>
    <lineage>
        <taxon>Bacteria</taxon>
        <taxon>Bacillati</taxon>
        <taxon>Bacillota</taxon>
        <taxon>Bacilli</taxon>
        <taxon>Bacillales</taxon>
        <taxon>Paenibacillaceae</taxon>
        <taxon>Paenibacillus</taxon>
    </lineage>
</organism>
<evidence type="ECO:0000313" key="3">
    <source>
        <dbReference type="EMBL" id="MBP1989183.1"/>
    </source>
</evidence>
<dbReference type="EMBL" id="JAGGLB010000002">
    <property type="protein sequence ID" value="MBP1989183.1"/>
    <property type="molecule type" value="Genomic_DNA"/>
</dbReference>
<accession>A0ABS4INN6</accession>
<protein>
    <submittedName>
        <fullName evidence="3">Spore maturation protein CgeB</fullName>
    </submittedName>
</protein>
<sequence length="331" mass="38116">MKKRRLRIVFLESHPMWKDGLPNGFRRLGHRVITCQPELRLRGMLKRFKPDMIITIGWTPANSTPEKQRLIAELVRHSGTLHVHWSTEDPGYTEEFSLPLIRRMKPDFVFTIHRPTVRLFNKRAIRAAHLDFGSDPAVHRPVAPASKYKAAAALVANGYAKLYGKKPDHYRFKSVRRLVNPFLHKNLKVDIYGRDWKRMRKILAKPVNSSEIHGYLPYNEAVKVYSSVQFVLGPQNAEDRLTQRTYEILASGGLLITDDTPEVRKWFRPGEDLLVTSSEQQTKALIDKYSKLPAECGRIRRNAVRAAKLHSYASRARYVLETLKSQGILSV</sequence>
<feature type="domain" description="Spore protein YkvP N-terminal" evidence="1">
    <location>
        <begin position="8"/>
        <end position="113"/>
    </location>
</feature>
<proteinExistence type="predicted"/>
<name>A0ABS4INN6_9BACL</name>